<protein>
    <submittedName>
        <fullName evidence="2">F-box/kelch-repeat protein</fullName>
    </submittedName>
</protein>
<sequence length="130" mass="14950">MAFSSDIAVILQRERRRMKRRSTGIRRRIRREICKSHEPSPEIPFDIVIEILTRLPAKSLMRFKSVSKLWSSLICSRNFTDRLLRVSSSSLHLYMTVSFYDNKGQLRGKLPSSTSPPGSDITTMSSFVTV</sequence>
<reference evidence="2 3" key="1">
    <citation type="submission" date="2024-04" db="EMBL/GenBank/DDBJ databases">
        <title>Genome assembly C_amara_ONT_v2.</title>
        <authorList>
            <person name="Yant L."/>
            <person name="Moore C."/>
            <person name="Slenker M."/>
        </authorList>
    </citation>
    <scope>NUCLEOTIDE SEQUENCE [LARGE SCALE GENOMIC DNA]</scope>
    <source>
        <tissue evidence="2">Leaf</tissue>
    </source>
</reference>
<evidence type="ECO:0000259" key="1">
    <source>
        <dbReference type="PROSITE" id="PS50181"/>
    </source>
</evidence>
<evidence type="ECO:0000313" key="2">
    <source>
        <dbReference type="EMBL" id="KAL1205263.1"/>
    </source>
</evidence>
<dbReference type="PANTHER" id="PTHR31111">
    <property type="entry name" value="BNAA05G37150D PROTEIN-RELATED"/>
    <property type="match status" value="1"/>
</dbReference>
<dbReference type="CDD" id="cd22157">
    <property type="entry name" value="F-box_AtFBW1-like"/>
    <property type="match status" value="1"/>
</dbReference>
<keyword evidence="3" id="KW-1185">Reference proteome</keyword>
<feature type="domain" description="F-box" evidence="1">
    <location>
        <begin position="37"/>
        <end position="83"/>
    </location>
</feature>
<dbReference type="AlphaFoldDB" id="A0ABD1AEP1"/>
<gene>
    <name evidence="2" type="ORF">V5N11_011546</name>
</gene>
<dbReference type="InterPro" id="IPR036047">
    <property type="entry name" value="F-box-like_dom_sf"/>
</dbReference>
<dbReference type="SUPFAM" id="SSF81383">
    <property type="entry name" value="F-box domain"/>
    <property type="match status" value="1"/>
</dbReference>
<dbReference type="InterPro" id="IPR001810">
    <property type="entry name" value="F-box_dom"/>
</dbReference>
<dbReference type="SMART" id="SM00256">
    <property type="entry name" value="FBOX"/>
    <property type="match status" value="1"/>
</dbReference>
<dbReference type="PROSITE" id="PS50181">
    <property type="entry name" value="FBOX"/>
    <property type="match status" value="1"/>
</dbReference>
<dbReference type="EMBL" id="JBANAX010000521">
    <property type="protein sequence ID" value="KAL1205263.1"/>
    <property type="molecule type" value="Genomic_DNA"/>
</dbReference>
<organism evidence="2 3">
    <name type="scientific">Cardamine amara subsp. amara</name>
    <dbReference type="NCBI Taxonomy" id="228776"/>
    <lineage>
        <taxon>Eukaryota</taxon>
        <taxon>Viridiplantae</taxon>
        <taxon>Streptophyta</taxon>
        <taxon>Embryophyta</taxon>
        <taxon>Tracheophyta</taxon>
        <taxon>Spermatophyta</taxon>
        <taxon>Magnoliopsida</taxon>
        <taxon>eudicotyledons</taxon>
        <taxon>Gunneridae</taxon>
        <taxon>Pentapetalae</taxon>
        <taxon>rosids</taxon>
        <taxon>malvids</taxon>
        <taxon>Brassicales</taxon>
        <taxon>Brassicaceae</taxon>
        <taxon>Cardamineae</taxon>
        <taxon>Cardamine</taxon>
    </lineage>
</organism>
<comment type="caution">
    <text evidence="2">The sequence shown here is derived from an EMBL/GenBank/DDBJ whole genome shotgun (WGS) entry which is preliminary data.</text>
</comment>
<dbReference type="Pfam" id="PF00646">
    <property type="entry name" value="F-box"/>
    <property type="match status" value="1"/>
</dbReference>
<dbReference type="Gene3D" id="1.20.1280.50">
    <property type="match status" value="1"/>
</dbReference>
<evidence type="ECO:0000313" key="3">
    <source>
        <dbReference type="Proteomes" id="UP001558713"/>
    </source>
</evidence>
<dbReference type="Proteomes" id="UP001558713">
    <property type="component" value="Unassembled WGS sequence"/>
</dbReference>
<proteinExistence type="predicted"/>
<accession>A0ABD1AEP1</accession>
<dbReference type="PANTHER" id="PTHR31111:SF17">
    <property type="entry name" value="F-BOX DOMAIN-CONTAINING PROTEIN"/>
    <property type="match status" value="1"/>
</dbReference>
<name>A0ABD1AEP1_CARAN</name>